<dbReference type="GO" id="GO:0030246">
    <property type="term" value="F:carbohydrate binding"/>
    <property type="evidence" value="ECO:0007669"/>
    <property type="project" value="InterPro"/>
</dbReference>
<accession>A0AA97HR00</accession>
<evidence type="ECO:0000256" key="2">
    <source>
        <dbReference type="ARBA" id="ARBA00011245"/>
    </source>
</evidence>
<dbReference type="InterPro" id="IPR011013">
    <property type="entry name" value="Gal_mutarotase_sf_dom"/>
</dbReference>
<protein>
    <submittedName>
        <fullName evidence="4">Uncharacterized protein</fullName>
    </submittedName>
</protein>
<evidence type="ECO:0000256" key="3">
    <source>
        <dbReference type="ARBA" id="ARBA00022837"/>
    </source>
</evidence>
<keyword evidence="5" id="KW-1185">Reference proteome</keyword>
<dbReference type="KEGG" id="hws:RNZ46_16120"/>
<dbReference type="GO" id="GO:0009341">
    <property type="term" value="C:beta-galactosidase complex"/>
    <property type="evidence" value="ECO:0007669"/>
    <property type="project" value="InterPro"/>
</dbReference>
<name>A0AA97HR00_9FLAO</name>
<gene>
    <name evidence="4" type="ORF">RNZ46_16120</name>
</gene>
<dbReference type="AlphaFoldDB" id="A0AA97HR00"/>
<dbReference type="Proteomes" id="UP001302486">
    <property type="component" value="Chromosome"/>
</dbReference>
<dbReference type="InterPro" id="IPR014718">
    <property type="entry name" value="GH-type_carb-bd"/>
</dbReference>
<dbReference type="SUPFAM" id="SSF74650">
    <property type="entry name" value="Galactose mutarotase-like"/>
    <property type="match status" value="1"/>
</dbReference>
<dbReference type="RefSeq" id="WP_316983199.1">
    <property type="nucleotide sequence ID" value="NZ_CP136521.1"/>
</dbReference>
<dbReference type="Gene3D" id="2.70.98.10">
    <property type="match status" value="1"/>
</dbReference>
<keyword evidence="3" id="KW-0106">Calcium</keyword>
<sequence length="38" mass="4222">MRPQETGNKTNVRWVKVSSNNLSLKASSNVLLNTCLAF</sequence>
<comment type="cofactor">
    <cofactor evidence="1">
        <name>Ca(2+)</name>
        <dbReference type="ChEBI" id="CHEBI:29108"/>
    </cofactor>
</comment>
<proteinExistence type="predicted"/>
<evidence type="ECO:0000256" key="1">
    <source>
        <dbReference type="ARBA" id="ARBA00001913"/>
    </source>
</evidence>
<organism evidence="4 5">
    <name type="scientific">Hwangdonia lutea</name>
    <dbReference type="NCBI Taxonomy" id="3075823"/>
    <lineage>
        <taxon>Bacteria</taxon>
        <taxon>Pseudomonadati</taxon>
        <taxon>Bacteroidota</taxon>
        <taxon>Flavobacteriia</taxon>
        <taxon>Flavobacteriales</taxon>
        <taxon>Flavobacteriaceae</taxon>
        <taxon>Hwangdonia</taxon>
    </lineage>
</organism>
<evidence type="ECO:0000313" key="4">
    <source>
        <dbReference type="EMBL" id="WOD43515.1"/>
    </source>
</evidence>
<comment type="subunit">
    <text evidence="2">Monomer.</text>
</comment>
<dbReference type="GO" id="GO:0004565">
    <property type="term" value="F:beta-galactosidase activity"/>
    <property type="evidence" value="ECO:0007669"/>
    <property type="project" value="InterPro"/>
</dbReference>
<dbReference type="GO" id="GO:0005975">
    <property type="term" value="P:carbohydrate metabolic process"/>
    <property type="evidence" value="ECO:0007669"/>
    <property type="project" value="InterPro"/>
</dbReference>
<evidence type="ECO:0000313" key="5">
    <source>
        <dbReference type="Proteomes" id="UP001302486"/>
    </source>
</evidence>
<dbReference type="EMBL" id="CP136521">
    <property type="protein sequence ID" value="WOD43515.1"/>
    <property type="molecule type" value="Genomic_DNA"/>
</dbReference>
<reference evidence="5" key="1">
    <citation type="submission" date="2024-06" db="EMBL/GenBank/DDBJ databases">
        <title>Hwangdonia haimaensis gen. nov., sp. nov., a member of the family Flavobacteriaceae isolated from the haima cold seep.</title>
        <authorList>
            <person name="Li J."/>
        </authorList>
    </citation>
    <scope>NUCLEOTIDE SEQUENCE [LARGE SCALE GENOMIC DNA]</scope>
    <source>
        <strain evidence="5">SCSIO 19198</strain>
    </source>
</reference>